<sequence>MKKYLIVQNKETDCLEIMKCSTYHEDPNAVFSYEPISDADSMEKAEQMMQHIKDIGGIQKYFDEIVGSVKNKKKDTSKKSIAENVEIEKPAIPRNYLNQTTLKKFQIQLNEMEEYFEEVRHSLIEDDELNRIRLDDDSREEEYVYFKDAESYFRGFSASLSKLYDFCFYHEEFEDPEIKKEEKDLKLEHLILSYPLYYIKQALYKEEAALELAAKYDEEQLKKAIKNYDKPEYQMIRKELREECCNPITYKVSFEMKVVGHEYNQNILKESVRRGMRYNDMDIIGDIKMGEED</sequence>
<dbReference type="AlphaFoldDB" id="A0A173V0B5"/>
<accession>A0A173V0B5</accession>
<organism evidence="1 2">
    <name type="scientific">Anaerostipes hadrus</name>
    <dbReference type="NCBI Taxonomy" id="649756"/>
    <lineage>
        <taxon>Bacteria</taxon>
        <taxon>Bacillati</taxon>
        <taxon>Bacillota</taxon>
        <taxon>Clostridia</taxon>
        <taxon>Lachnospirales</taxon>
        <taxon>Lachnospiraceae</taxon>
        <taxon>Anaerostipes</taxon>
    </lineage>
</organism>
<dbReference type="EMBL" id="CYXT01000045">
    <property type="protein sequence ID" value="CUN20006.1"/>
    <property type="molecule type" value="Genomic_DNA"/>
</dbReference>
<proteinExistence type="predicted"/>
<gene>
    <name evidence="1" type="ORF">ERS852425_03289</name>
</gene>
<dbReference type="RefSeq" id="WP_044923468.1">
    <property type="nucleotide sequence ID" value="NZ_CYXT01000045.1"/>
</dbReference>
<dbReference type="Proteomes" id="UP000095598">
    <property type="component" value="Unassembled WGS sequence"/>
</dbReference>
<evidence type="ECO:0000313" key="2">
    <source>
        <dbReference type="Proteomes" id="UP000095598"/>
    </source>
</evidence>
<name>A0A173V0B5_ANAHA</name>
<protein>
    <submittedName>
        <fullName evidence="1">Uncharacterized protein</fullName>
    </submittedName>
</protein>
<evidence type="ECO:0000313" key="1">
    <source>
        <dbReference type="EMBL" id="CUN20006.1"/>
    </source>
</evidence>
<reference evidence="1 2" key="1">
    <citation type="submission" date="2015-09" db="EMBL/GenBank/DDBJ databases">
        <authorList>
            <consortium name="Pathogen Informatics"/>
        </authorList>
    </citation>
    <scope>NUCLEOTIDE SEQUENCE [LARGE SCALE GENOMIC DNA]</scope>
    <source>
        <strain evidence="1 2">2789STDY5608868</strain>
    </source>
</reference>